<dbReference type="Proteomes" id="UP000332933">
    <property type="component" value="Unassembled WGS sequence"/>
</dbReference>
<protein>
    <submittedName>
        <fullName evidence="4">Aste57867_25219 protein</fullName>
    </submittedName>
</protein>
<accession>A0A485LSI8</accession>
<feature type="signal peptide" evidence="2">
    <location>
        <begin position="1"/>
        <end position="19"/>
    </location>
</feature>
<dbReference type="SUPFAM" id="SSF53474">
    <property type="entry name" value="alpha/beta-Hydrolases"/>
    <property type="match status" value="1"/>
</dbReference>
<keyword evidence="2" id="KW-0732">Signal</keyword>
<keyword evidence="5" id="KW-1185">Reference proteome</keyword>
<dbReference type="EMBL" id="VJMH01007503">
    <property type="protein sequence ID" value="KAF0682660.1"/>
    <property type="molecule type" value="Genomic_DNA"/>
</dbReference>
<dbReference type="OrthoDB" id="425534at2759"/>
<dbReference type="EMBL" id="CAADRA010007529">
    <property type="protein sequence ID" value="VFU01846.1"/>
    <property type="molecule type" value="Genomic_DNA"/>
</dbReference>
<name>A0A485LSI8_9STRA</name>
<keyword evidence="1" id="KW-0472">Membrane</keyword>
<keyword evidence="1" id="KW-0812">Transmembrane</keyword>
<keyword evidence="1" id="KW-1133">Transmembrane helix</keyword>
<evidence type="ECO:0000256" key="1">
    <source>
        <dbReference type="SAM" id="Phobius"/>
    </source>
</evidence>
<proteinExistence type="predicted"/>
<reference evidence="4 5" key="1">
    <citation type="submission" date="2019-03" db="EMBL/GenBank/DDBJ databases">
        <authorList>
            <person name="Gaulin E."/>
            <person name="Dumas B."/>
        </authorList>
    </citation>
    <scope>NUCLEOTIDE SEQUENCE [LARGE SCALE GENOMIC DNA]</scope>
    <source>
        <strain evidence="4">CBS 568.67</strain>
    </source>
</reference>
<gene>
    <name evidence="4" type="primary">Aste57867_25219</name>
    <name evidence="3" type="ORF">As57867_025141</name>
    <name evidence="4" type="ORF">ASTE57867_25219</name>
</gene>
<feature type="chain" id="PRO_5036116634" evidence="2">
    <location>
        <begin position="20"/>
        <end position="645"/>
    </location>
</feature>
<reference evidence="3" key="2">
    <citation type="submission" date="2019-06" db="EMBL/GenBank/DDBJ databases">
        <title>Genomics analysis of Aphanomyces spp. identifies a new class of oomycete effector associated with host adaptation.</title>
        <authorList>
            <person name="Gaulin E."/>
        </authorList>
    </citation>
    <scope>NUCLEOTIDE SEQUENCE</scope>
    <source>
        <strain evidence="3">CBS 578.67</strain>
    </source>
</reference>
<feature type="transmembrane region" description="Helical" evidence="1">
    <location>
        <begin position="597"/>
        <end position="616"/>
    </location>
</feature>
<dbReference type="Gene3D" id="3.40.50.1820">
    <property type="entry name" value="alpha/beta hydrolase"/>
    <property type="match status" value="1"/>
</dbReference>
<evidence type="ECO:0000313" key="4">
    <source>
        <dbReference type="EMBL" id="VFU01846.1"/>
    </source>
</evidence>
<sequence>MRFAHLVAFAAAAVAISAADDTLRIDGWFNCSANTLPSSNERHNTMPVHVECALVEVPLCHTFAICESDHVIQVFVKRMLATQETTKDIWVLQGGPGASSIAMEYMMLDLFTVTNGAVNLYTMDHRGTGRSAPLECIAAQATTPGSVEGPSIAVTEYPNCIRDVRFQIDNHTRAFSITSAAMDLQVLSSTFRASWTATDAVPSNNSPRDVYVYGASYGTLLLERLMQLEPTHIRGYVLDGVVAQINHTFATFDIDINVAGARFIEKCSADAFCRGKLYGRPSLADALAEIYTRLDTRVAPGRGTVCHPFANWTSTPPSYKVRWFLTQMFMNVRFRAFIPAIVRRLLRCDPRDEIVLAFAHKSLSPNEAAITIARMNSYQEPNYGSTDMLYHLIVYSEEWPHPTPTKAELQRVFESSPLGIGVHNMVDLYCLFTGRPDSACNATTPTSPTFTYTPDAYFNRTAAIPRDATVLFMSGTLDPQTEIAHGRAQFEKLHGTEKRWLEFPDAPHCAAFQTPMTTGDIHCGVYVVASYLAANGRLDTLNTTCLDHIQPLSFEIEPKAALAFLGTDDAYDGGVHSDASVVIALKEPGAMSDPEQVSLLLALACLAMGGLLAFAVTGRALWNLRVGPLQATAIAVEFSSGVGDA</sequence>
<evidence type="ECO:0000313" key="5">
    <source>
        <dbReference type="Proteomes" id="UP000332933"/>
    </source>
</evidence>
<organism evidence="4 5">
    <name type="scientific">Aphanomyces stellatus</name>
    <dbReference type="NCBI Taxonomy" id="120398"/>
    <lineage>
        <taxon>Eukaryota</taxon>
        <taxon>Sar</taxon>
        <taxon>Stramenopiles</taxon>
        <taxon>Oomycota</taxon>
        <taxon>Saprolegniomycetes</taxon>
        <taxon>Saprolegniales</taxon>
        <taxon>Verrucalvaceae</taxon>
        <taxon>Aphanomyces</taxon>
    </lineage>
</organism>
<evidence type="ECO:0000256" key="2">
    <source>
        <dbReference type="SAM" id="SignalP"/>
    </source>
</evidence>
<dbReference type="InterPro" id="IPR029058">
    <property type="entry name" value="AB_hydrolase_fold"/>
</dbReference>
<evidence type="ECO:0000313" key="3">
    <source>
        <dbReference type="EMBL" id="KAF0682660.1"/>
    </source>
</evidence>
<dbReference type="AlphaFoldDB" id="A0A485LSI8"/>